<dbReference type="EMBL" id="DAEPXK010000116">
    <property type="protein sequence ID" value="HBH1544627.1"/>
    <property type="molecule type" value="Genomic_DNA"/>
</dbReference>
<reference evidence="4" key="4">
    <citation type="submission" date="2021-06" db="EMBL/GenBank/DDBJ databases">
        <authorList>
            <consortium name="NCBI Pathogen Detection Project"/>
        </authorList>
    </citation>
    <scope>NUCLEOTIDE SEQUENCE</scope>
    <source>
        <strain evidence="4">HN1000</strain>
    </source>
</reference>
<evidence type="ECO:0000313" key="4">
    <source>
        <dbReference type="EMBL" id="HBH1544627.1"/>
    </source>
</evidence>
<dbReference type="PATRIC" id="fig|1496.1373.peg.2557"/>
<evidence type="ECO:0000313" key="10">
    <source>
        <dbReference type="Proteomes" id="UP000411588"/>
    </source>
</evidence>
<dbReference type="Proteomes" id="UP000372533">
    <property type="component" value="Unassembled WGS sequence"/>
</dbReference>
<reference evidence="5 8" key="2">
    <citation type="submission" date="2017-02" db="EMBL/GenBank/DDBJ databases">
        <authorList>
            <consortium name="Pathogen Informatics"/>
        </authorList>
    </citation>
    <scope>NUCLEOTIDE SEQUENCE [LARGE SCALE GENOMIC DNA]</scope>
    <source>
        <strain evidence="10">clo34</strain>
        <strain evidence="6">Clo34</strain>
        <strain evidence="7">Tl291</strain>
        <strain evidence="9">tl291</strain>
        <strain evidence="5 8">VRECD0157</strain>
    </source>
</reference>
<evidence type="ECO:0000313" key="7">
    <source>
        <dbReference type="EMBL" id="VHX97899.1"/>
    </source>
</evidence>
<dbReference type="Proteomes" id="UP000411588">
    <property type="component" value="Unassembled WGS sequence"/>
</dbReference>
<evidence type="ECO:0000313" key="3">
    <source>
        <dbReference type="EMBL" id="CDT17340.1"/>
    </source>
</evidence>
<dbReference type="Proteomes" id="UP000878956">
    <property type="component" value="Unassembled WGS sequence"/>
</dbReference>
<reference evidence="4" key="3">
    <citation type="journal article" date="2018" name="Genome Biol.">
        <title>SKESA: strategic k-mer extension for scrupulous assemblies.</title>
        <authorList>
            <person name="Souvorov A."/>
            <person name="Agarwala R."/>
            <person name="Lipman D.J."/>
        </authorList>
    </citation>
    <scope>NUCLEOTIDE SEQUENCE</scope>
    <source>
        <strain evidence="4">HN1000</strain>
    </source>
</reference>
<evidence type="ECO:0000313" key="5">
    <source>
        <dbReference type="EMBL" id="SJR94147.1"/>
    </source>
</evidence>
<evidence type="ECO:0000313" key="1">
    <source>
        <dbReference type="EMBL" id="CDS88037.1"/>
    </source>
</evidence>
<gene>
    <name evidence="3" type="ORF">BN1095_330404</name>
    <name evidence="1" type="ORF">BN1096_630161</name>
    <name evidence="2" type="ORF">BN1097_640024</name>
    <name evidence="4" type="ORF">KRM00_004185</name>
    <name evidence="7" type="ORF">SAMEA1402366_00818</name>
    <name evidence="6" type="ORF">SAMEA1402399_01094</name>
    <name evidence="5" type="ORF">SAMEA3375112_00766</name>
</gene>
<dbReference type="GeneID" id="66354400"/>
<evidence type="ECO:0000313" key="2">
    <source>
        <dbReference type="EMBL" id="CDS88173.1"/>
    </source>
</evidence>
<evidence type="ECO:0000313" key="8">
    <source>
        <dbReference type="Proteomes" id="UP000189137"/>
    </source>
</evidence>
<evidence type="ECO:0000313" key="6">
    <source>
        <dbReference type="EMBL" id="VFD30558.1"/>
    </source>
</evidence>
<dbReference type="EMBL" id="LK932403">
    <property type="protein sequence ID" value="CDS88173.1"/>
    <property type="molecule type" value="Genomic_DNA"/>
</dbReference>
<dbReference type="EMBL" id="CAAJVP010000003">
    <property type="protein sequence ID" value="VHX97899.1"/>
    <property type="molecule type" value="Genomic_DNA"/>
</dbReference>
<dbReference type="EMBL" id="LK932517">
    <property type="protein sequence ID" value="CDS88037.1"/>
    <property type="molecule type" value="Genomic_DNA"/>
</dbReference>
<name>A0A031WDJ8_CLODI</name>
<dbReference type="AlphaFoldDB" id="A0A031WDJ8"/>
<proteinExistence type="predicted"/>
<accession>A0A031WDJ8</accession>
<dbReference type="Proteomes" id="UP000189137">
    <property type="component" value="Unassembled WGS sequence"/>
</dbReference>
<dbReference type="EMBL" id="LK932994">
    <property type="protein sequence ID" value="CDT17340.1"/>
    <property type="molecule type" value="Genomic_DNA"/>
</dbReference>
<reference evidence="1" key="1">
    <citation type="submission" date="2014-07" db="EMBL/GenBank/DDBJ databases">
        <authorList>
            <person name="Monot Marc"/>
        </authorList>
    </citation>
    <scope>NUCLEOTIDE SEQUENCE</scope>
    <source>
        <strain evidence="3">7032989</strain>
        <strain evidence="2">7032994</strain>
    </source>
</reference>
<evidence type="ECO:0000313" key="9">
    <source>
        <dbReference type="Proteomes" id="UP000372533"/>
    </source>
</evidence>
<dbReference type="RefSeq" id="WP_003435199.1">
    <property type="nucleotide sequence ID" value="NZ_AP031492.1"/>
</dbReference>
<dbReference type="EMBL" id="CAADAN010000003">
    <property type="protein sequence ID" value="VFD30558.1"/>
    <property type="molecule type" value="Genomic_DNA"/>
</dbReference>
<dbReference type="KEGG" id="pdf:CD630DERM_20160"/>
<dbReference type="EMBL" id="FUPS01000002">
    <property type="protein sequence ID" value="SJR94147.1"/>
    <property type="molecule type" value="Genomic_DNA"/>
</dbReference>
<sequence>MIIIRSQDKTNLMQINQIKIDGSQVYAVFESKIDTVKIGDYENNTRAIQVLDNIQNFIENGTKYDYITSNKVRYNVNKIFQMPAK</sequence>
<protein>
    <submittedName>
        <fullName evidence="1">Uncharacterized protein</fullName>
    </submittedName>
</protein>
<organism evidence="1">
    <name type="scientific">Clostridioides difficile</name>
    <name type="common">Peptoclostridium difficile</name>
    <dbReference type="NCBI Taxonomy" id="1496"/>
    <lineage>
        <taxon>Bacteria</taxon>
        <taxon>Bacillati</taxon>
        <taxon>Bacillota</taxon>
        <taxon>Clostridia</taxon>
        <taxon>Peptostreptococcales</taxon>
        <taxon>Peptostreptococcaceae</taxon>
        <taxon>Clostridioides</taxon>
    </lineage>
</organism>